<gene>
    <name evidence="2" type="ORF">CR155_07615</name>
</gene>
<evidence type="ECO:0000256" key="1">
    <source>
        <dbReference type="SAM" id="MobiDB-lite"/>
    </source>
</evidence>
<evidence type="ECO:0000313" key="3">
    <source>
        <dbReference type="Proteomes" id="UP000234328"/>
    </source>
</evidence>
<feature type="compositionally biased region" description="Basic and acidic residues" evidence="1">
    <location>
        <begin position="43"/>
        <end position="66"/>
    </location>
</feature>
<feature type="region of interest" description="Disordered" evidence="1">
    <location>
        <begin position="40"/>
        <end position="87"/>
    </location>
</feature>
<dbReference type="RefSeq" id="WP_102069392.1">
    <property type="nucleotide sequence ID" value="NZ_PDNV01000004.1"/>
</dbReference>
<evidence type="ECO:0000313" key="2">
    <source>
        <dbReference type="EMBL" id="PLC54623.1"/>
    </source>
</evidence>
<dbReference type="Proteomes" id="UP000234328">
    <property type="component" value="Unassembled WGS sequence"/>
</dbReference>
<dbReference type="OrthoDB" id="8676503at2"/>
<accession>A0A2N4UHX3</accession>
<name>A0A2N4UHX3_9BURK</name>
<reference evidence="2 3" key="1">
    <citation type="submission" date="2017-10" db="EMBL/GenBank/DDBJ databases">
        <title>Two draft genome sequences of Pusillimonas sp. strains isolated from a nitrate- and radionuclide-contaminated groundwater in Russia.</title>
        <authorList>
            <person name="Grouzdev D.S."/>
            <person name="Tourova T.P."/>
            <person name="Goeva M.A."/>
            <person name="Babich T.L."/>
            <person name="Sokolova D.S."/>
            <person name="Abdullin R."/>
            <person name="Poltaraus A.B."/>
            <person name="Toshchakov S.V."/>
            <person name="Nazina T.N."/>
        </authorList>
    </citation>
    <scope>NUCLEOTIDE SEQUENCE [LARGE SCALE GENOMIC DNA]</scope>
    <source>
        <strain evidence="2 3">JR1/69-2-13</strain>
    </source>
</reference>
<dbReference type="EMBL" id="PDNV01000004">
    <property type="protein sequence ID" value="PLC54623.1"/>
    <property type="molecule type" value="Genomic_DNA"/>
</dbReference>
<sequence>MASVLNGLWNRDQLSDIGNVFGVANKGLVTALDAFHQFSNRDGQGRDHGLSHGRGNDFEPGPDHGHSHGNGNGHGHGNEHGNPNRFTAELKDASGTATFVTDFGSIPVQWSGEGEAIARRQGDKLTINLTGELLLTAPDGREFSITPSDLLRLRDGLGDTGELTLDDIKDAAAPLIEFLAARGIDATGASLDGETLSFAFDISDAAALPPNMSLTEAFTNSTIDLTVVAEVMKNLVVDLVTTEGAIDLGTNFPIGQFLNEVIVEGGGTLDLGPISIDANGSSTFDVSTLTTTVDADIVIDAGDSALPGWSVMLGGGDDSISLRVESDDGVIDSGVSTNRQIDLGAGDNTLYLAGGLGVTVEAGKGDNWIQFTEQVSNLADVGSEAGIRASVINVRDFSAGDELVFGQHADGAGARELTGIVLEGEQVNVAMDASADLLVKLQTAAANVAVDSWTTFQHQDDTFVFVQNGSGELETGDGLIQLVGYTGELNSSNFVLPVAA</sequence>
<protein>
    <submittedName>
        <fullName evidence="2">Uncharacterized protein</fullName>
    </submittedName>
</protein>
<keyword evidence="3" id="KW-1185">Reference proteome</keyword>
<organism evidence="2 3">
    <name type="scientific">Pollutimonas nitritireducens</name>
    <dbReference type="NCBI Taxonomy" id="2045209"/>
    <lineage>
        <taxon>Bacteria</taxon>
        <taxon>Pseudomonadati</taxon>
        <taxon>Pseudomonadota</taxon>
        <taxon>Betaproteobacteria</taxon>
        <taxon>Burkholderiales</taxon>
        <taxon>Alcaligenaceae</taxon>
        <taxon>Pollutimonas</taxon>
    </lineage>
</organism>
<comment type="caution">
    <text evidence="2">The sequence shown here is derived from an EMBL/GenBank/DDBJ whole genome shotgun (WGS) entry which is preliminary data.</text>
</comment>
<proteinExistence type="predicted"/>
<dbReference type="AlphaFoldDB" id="A0A2N4UHX3"/>